<reference evidence="2 3" key="1">
    <citation type="submission" date="2020-10" db="EMBL/GenBank/DDBJ databases">
        <title>Identification of Nocardia species via Next-generation sequencing and recognition of intraspecies genetic diversity.</title>
        <authorList>
            <person name="Li P."/>
            <person name="Li P."/>
            <person name="Lu B."/>
        </authorList>
    </citation>
    <scope>NUCLEOTIDE SEQUENCE [LARGE SCALE GENOMIC DNA]</scope>
    <source>
        <strain evidence="2 3">BJ06-0157</strain>
    </source>
</reference>
<feature type="compositionally biased region" description="Gly residues" evidence="1">
    <location>
        <begin position="232"/>
        <end position="241"/>
    </location>
</feature>
<evidence type="ECO:0000313" key="3">
    <source>
        <dbReference type="Proteomes" id="UP000702209"/>
    </source>
</evidence>
<accession>A0ABS0D1T2</accession>
<evidence type="ECO:0000313" key="2">
    <source>
        <dbReference type="EMBL" id="MBF6302779.1"/>
    </source>
</evidence>
<keyword evidence="3" id="KW-1185">Reference proteome</keyword>
<sequence>MTNPGSPSEPGVDRLYRLLPPHLQQVPIRYDYAADVARDELLVEHLRGLQNLAAEATGEQTPFGIIRGEDSPTVTTARGEALETALREAARVATADGVPADGIQRAIAFGRAGMYWHQQPSDPVLGRMAAYRQATEAAQERIADLEVQLGQVPGFVADAWGKAVAGDLSAPHTAAAADASRGRGVDAASEAGDGWPQAGNPIGGAIADTMSGGVIGGHWAPEPASPHWDAGSGIGGAGAER</sequence>
<organism evidence="2 3">
    <name type="scientific">Nocardia amamiensis</name>
    <dbReference type="NCBI Taxonomy" id="404578"/>
    <lineage>
        <taxon>Bacteria</taxon>
        <taxon>Bacillati</taxon>
        <taxon>Actinomycetota</taxon>
        <taxon>Actinomycetes</taxon>
        <taxon>Mycobacteriales</taxon>
        <taxon>Nocardiaceae</taxon>
        <taxon>Nocardia</taxon>
    </lineage>
</organism>
<dbReference type="Proteomes" id="UP000702209">
    <property type="component" value="Unassembled WGS sequence"/>
</dbReference>
<dbReference type="EMBL" id="JADLQX010000057">
    <property type="protein sequence ID" value="MBF6302779.1"/>
    <property type="molecule type" value="Genomic_DNA"/>
</dbReference>
<proteinExistence type="predicted"/>
<dbReference type="RefSeq" id="WP_195133961.1">
    <property type="nucleotide sequence ID" value="NZ_JADLQX010000057.1"/>
</dbReference>
<name>A0ABS0D1T2_9NOCA</name>
<feature type="region of interest" description="Disordered" evidence="1">
    <location>
        <begin position="176"/>
        <end position="241"/>
    </location>
</feature>
<gene>
    <name evidence="2" type="ORF">IU459_35385</name>
</gene>
<protein>
    <submittedName>
        <fullName evidence="2">Uncharacterized protein</fullName>
    </submittedName>
</protein>
<comment type="caution">
    <text evidence="2">The sequence shown here is derived from an EMBL/GenBank/DDBJ whole genome shotgun (WGS) entry which is preliminary data.</text>
</comment>
<evidence type="ECO:0000256" key="1">
    <source>
        <dbReference type="SAM" id="MobiDB-lite"/>
    </source>
</evidence>